<dbReference type="Gene3D" id="3.40.50.300">
    <property type="entry name" value="P-loop containing nucleotide triphosphate hydrolases"/>
    <property type="match status" value="1"/>
</dbReference>
<dbReference type="RefSeq" id="WP_129457068.1">
    <property type="nucleotide sequence ID" value="NZ_JACXYX010000028.1"/>
</dbReference>
<evidence type="ECO:0000313" key="10">
    <source>
        <dbReference type="Proteomes" id="UP000293291"/>
    </source>
</evidence>
<evidence type="ECO:0000256" key="2">
    <source>
        <dbReference type="ARBA" id="ARBA00022563"/>
    </source>
</evidence>
<proteinExistence type="inferred from homology"/>
<dbReference type="AlphaFoldDB" id="A0A4Q2S5H9"/>
<dbReference type="Gene3D" id="3.30.1510.10">
    <property type="entry name" value="Domain 2, N(10)-formyltetrahydrofolate synthetase"/>
    <property type="match status" value="1"/>
</dbReference>
<dbReference type="InterPro" id="IPR020628">
    <property type="entry name" value="Formate_THF_ligase_CS"/>
</dbReference>
<gene>
    <name evidence="8" type="primary">fhs</name>
    <name evidence="9" type="ORF">EUA07_20615</name>
</gene>
<dbReference type="FunFam" id="3.30.1510.10:FF:000001">
    <property type="entry name" value="Formate--tetrahydrofolate ligase"/>
    <property type="match status" value="1"/>
</dbReference>
<dbReference type="EMBL" id="SDWU01000033">
    <property type="protein sequence ID" value="RYB97259.1"/>
    <property type="molecule type" value="Genomic_DNA"/>
</dbReference>
<evidence type="ECO:0000256" key="6">
    <source>
        <dbReference type="ARBA" id="ARBA00049033"/>
    </source>
</evidence>
<dbReference type="GO" id="GO:0005524">
    <property type="term" value="F:ATP binding"/>
    <property type="evidence" value="ECO:0007669"/>
    <property type="project" value="UniProtKB-UniRule"/>
</dbReference>
<name>A0A4Q2S5H9_9ACTN</name>
<keyword evidence="10" id="KW-1185">Reference proteome</keyword>
<evidence type="ECO:0000256" key="8">
    <source>
        <dbReference type="HAMAP-Rule" id="MF_01543"/>
    </source>
</evidence>
<protein>
    <recommendedName>
        <fullName evidence="8">Formate--tetrahydrofolate ligase</fullName>
        <ecNumber evidence="8">6.3.4.3</ecNumber>
    </recommendedName>
    <alternativeName>
        <fullName evidence="8">Formyltetrahydrofolate synthetase</fullName>
        <shortName evidence="8">FHS</shortName>
        <shortName evidence="8">FTHFS</shortName>
    </alternativeName>
</protein>
<dbReference type="Gene3D" id="3.10.410.10">
    <property type="entry name" value="Formyltetrahydrofolate synthetase, domain 3"/>
    <property type="match status" value="1"/>
</dbReference>
<keyword evidence="3 8" id="KW-0436">Ligase</keyword>
<dbReference type="EC" id="6.3.4.3" evidence="8"/>
<dbReference type="Pfam" id="PF01268">
    <property type="entry name" value="FTHFS"/>
    <property type="match status" value="1"/>
</dbReference>
<sequence>MQSDIEIANAAVLRPIREIAEETLGIGEEHLVPYGHHKAKVDVGYLTSLADRPLGRLVLVTALSPTPPGEGKTTTTVGLTDALHGLGHRAMACLREPSMGPVFGMKGGAAGGGWSQVVPMTDINLHFTGDFAAIAAANNLLSALIDNHVHHGNELDIDVRSVTWKRVVDTNDRALREVVVALGGHVNGFPREDGFDIVVASELMAIFCLTESWADLKRRIGDIVIGYTRAMAPVTARDLGAEGAMAALLRDALAPNLVQTLEGAPAFVHGGPFANIAHGCSSVMATRAGLRLADIVVTEAGFGADLGAEKFVDIKCRKSGLRPDVAVVVATVRALKYHGGVPLEDLGREDVAALEAGMANLRRHLANIRDVYGIPAVVAVNRFPTDTDSEVDRVVALVADEGVRAYPATHFADGGNGAKGLAEGVLAALAEPSPYEFSFTYDDDLSLTAKVEAIATRLYGAGLVTWDAKARRRLQRIERDGYSRLPVCVAKTQYSFSTDPASLGAPSGHELHVREVRLSAGAGFVVVVCGDMMTMPGLPRDPSAARIDLADDGTILGLS</sequence>
<keyword evidence="5 8" id="KW-0067">ATP-binding</keyword>
<dbReference type="UniPathway" id="UPA00193"/>
<accession>A0A4Q2S5H9</accession>
<feature type="binding site" evidence="8">
    <location>
        <begin position="66"/>
        <end position="73"/>
    </location>
    <ligand>
        <name>ATP</name>
        <dbReference type="ChEBI" id="CHEBI:30616"/>
    </ligand>
</feature>
<dbReference type="OrthoDB" id="9761733at2"/>
<reference evidence="9 10" key="1">
    <citation type="submission" date="2019-01" db="EMBL/GenBank/DDBJ databases">
        <title>Novel species of Nocardioides.</title>
        <authorList>
            <person name="Liu Q."/>
            <person name="Xin Y.-H."/>
        </authorList>
    </citation>
    <scope>NUCLEOTIDE SEQUENCE [LARGE SCALE GENOMIC DNA]</scope>
    <source>
        <strain evidence="9 10">CGMCC 4.6875</strain>
    </source>
</reference>
<organism evidence="9 10">
    <name type="scientific">Nocardioides ganghwensis</name>
    <dbReference type="NCBI Taxonomy" id="252230"/>
    <lineage>
        <taxon>Bacteria</taxon>
        <taxon>Bacillati</taxon>
        <taxon>Actinomycetota</taxon>
        <taxon>Actinomycetes</taxon>
        <taxon>Propionibacteriales</taxon>
        <taxon>Nocardioidaceae</taxon>
        <taxon>Nocardioides</taxon>
    </lineage>
</organism>
<dbReference type="CDD" id="cd00477">
    <property type="entry name" value="FTHFS"/>
    <property type="match status" value="1"/>
</dbReference>
<keyword evidence="2 8" id="KW-0554">One-carbon metabolism</keyword>
<dbReference type="InterPro" id="IPR000559">
    <property type="entry name" value="Formate_THF_ligase"/>
</dbReference>
<evidence type="ECO:0000256" key="3">
    <source>
        <dbReference type="ARBA" id="ARBA00022598"/>
    </source>
</evidence>
<dbReference type="SUPFAM" id="SSF52540">
    <property type="entry name" value="P-loop containing nucleoside triphosphate hydrolases"/>
    <property type="match status" value="1"/>
</dbReference>
<evidence type="ECO:0000256" key="5">
    <source>
        <dbReference type="ARBA" id="ARBA00022840"/>
    </source>
</evidence>
<dbReference type="InterPro" id="IPR027417">
    <property type="entry name" value="P-loop_NTPase"/>
</dbReference>
<dbReference type="PROSITE" id="PS00722">
    <property type="entry name" value="FTHFS_2"/>
    <property type="match status" value="1"/>
</dbReference>
<dbReference type="HAMAP" id="MF_01543">
    <property type="entry name" value="FTHFS"/>
    <property type="match status" value="1"/>
</dbReference>
<evidence type="ECO:0000256" key="4">
    <source>
        <dbReference type="ARBA" id="ARBA00022741"/>
    </source>
</evidence>
<evidence type="ECO:0000256" key="1">
    <source>
        <dbReference type="ARBA" id="ARBA00004777"/>
    </source>
</evidence>
<dbReference type="GO" id="GO:0035999">
    <property type="term" value="P:tetrahydrofolate interconversion"/>
    <property type="evidence" value="ECO:0007669"/>
    <property type="project" value="UniProtKB-UniRule"/>
</dbReference>
<dbReference type="FunFam" id="3.10.410.10:FF:000001">
    <property type="entry name" value="Putative formate--tetrahydrofolate ligase"/>
    <property type="match status" value="1"/>
</dbReference>
<comment type="catalytic activity">
    <reaction evidence="6 8">
        <text>(6S)-5,6,7,8-tetrahydrofolate + formate + ATP = (6R)-10-formyltetrahydrofolate + ADP + phosphate</text>
        <dbReference type="Rhea" id="RHEA:20221"/>
        <dbReference type="ChEBI" id="CHEBI:15740"/>
        <dbReference type="ChEBI" id="CHEBI:30616"/>
        <dbReference type="ChEBI" id="CHEBI:43474"/>
        <dbReference type="ChEBI" id="CHEBI:57453"/>
        <dbReference type="ChEBI" id="CHEBI:195366"/>
        <dbReference type="ChEBI" id="CHEBI:456216"/>
        <dbReference type="EC" id="6.3.4.3"/>
    </reaction>
</comment>
<keyword evidence="4 8" id="KW-0547">Nucleotide-binding</keyword>
<comment type="pathway">
    <text evidence="1 8">One-carbon metabolism; tetrahydrofolate interconversion.</text>
</comment>
<dbReference type="Proteomes" id="UP000293291">
    <property type="component" value="Unassembled WGS sequence"/>
</dbReference>
<comment type="similarity">
    <text evidence="7 8">Belongs to the formate--tetrahydrofolate ligase family.</text>
</comment>
<dbReference type="GO" id="GO:0004329">
    <property type="term" value="F:formate-tetrahydrofolate ligase activity"/>
    <property type="evidence" value="ECO:0007669"/>
    <property type="project" value="UniProtKB-UniRule"/>
</dbReference>
<evidence type="ECO:0000313" key="9">
    <source>
        <dbReference type="EMBL" id="RYB97259.1"/>
    </source>
</evidence>
<evidence type="ECO:0000256" key="7">
    <source>
        <dbReference type="ARBA" id="ARBA00061363"/>
    </source>
</evidence>
<comment type="caution">
    <text evidence="9">The sequence shown here is derived from an EMBL/GenBank/DDBJ whole genome shotgun (WGS) entry which is preliminary data.</text>
</comment>
<dbReference type="NCBIfam" id="NF010030">
    <property type="entry name" value="PRK13505.1"/>
    <property type="match status" value="1"/>
</dbReference>